<dbReference type="AlphaFoldDB" id="A0A2T5IQH8"/>
<evidence type="ECO:0000259" key="5">
    <source>
        <dbReference type="SMART" id="SM00470"/>
    </source>
</evidence>
<dbReference type="NCBIfam" id="TIGR00180">
    <property type="entry name" value="parB_part"/>
    <property type="match status" value="1"/>
</dbReference>
<evidence type="ECO:0000313" key="6">
    <source>
        <dbReference type="EMBL" id="PTQ86082.1"/>
    </source>
</evidence>
<keyword evidence="2" id="KW-0159">Chromosome partition</keyword>
<evidence type="ECO:0000256" key="1">
    <source>
        <dbReference type="ARBA" id="ARBA00006295"/>
    </source>
</evidence>
<dbReference type="InterPro" id="IPR004437">
    <property type="entry name" value="ParB/RepB/Spo0J"/>
</dbReference>
<dbReference type="GO" id="GO:0003677">
    <property type="term" value="F:DNA binding"/>
    <property type="evidence" value="ECO:0007669"/>
    <property type="project" value="UniProtKB-KW"/>
</dbReference>
<dbReference type="Gene3D" id="1.10.10.2830">
    <property type="match status" value="1"/>
</dbReference>
<protein>
    <submittedName>
        <fullName evidence="6">ParB/RepB/Spo0J family partition protein</fullName>
    </submittedName>
</protein>
<evidence type="ECO:0000313" key="7">
    <source>
        <dbReference type="Proteomes" id="UP000244223"/>
    </source>
</evidence>
<dbReference type="OrthoDB" id="9802051at2"/>
<dbReference type="InterPro" id="IPR003115">
    <property type="entry name" value="ParB_N"/>
</dbReference>
<dbReference type="GO" id="GO:0007059">
    <property type="term" value="P:chromosome segregation"/>
    <property type="evidence" value="ECO:0007669"/>
    <property type="project" value="UniProtKB-KW"/>
</dbReference>
<sequence>MSKKGFFANRKTPSTVTNNAATENENRFDLAEFEREVIAEARANNQIAHIAKDLIDPDPHQPRSYFDPVAMDELRLSIEQNGLIQPIVVRQIGERYQLIAGERRWRACLSIDSLLNIEAVIRNDVEPLTILLLQIAENNHRQSMTPMDTARAYQRVKELSNDSQKQAAAKLGISESQISITLGLIKAPPVIQNLAMSGKIKDITTLNLVNRLYEQNALAAEQVVQEILEERIESGNVRKQVNLVLQQNKGKIEHAQVDKKTIKADSVQLLQQGKKLIVAVKSRKASYDIELPIAAQQLQALLQQLLKDS</sequence>
<evidence type="ECO:0000256" key="3">
    <source>
        <dbReference type="ARBA" id="ARBA00023125"/>
    </source>
</evidence>
<organism evidence="6 7">
    <name type="scientific">Agitococcus lubricus</name>
    <dbReference type="NCBI Taxonomy" id="1077255"/>
    <lineage>
        <taxon>Bacteria</taxon>
        <taxon>Pseudomonadati</taxon>
        <taxon>Pseudomonadota</taxon>
        <taxon>Gammaproteobacteria</taxon>
        <taxon>Moraxellales</taxon>
        <taxon>Moraxellaceae</taxon>
        <taxon>Agitococcus</taxon>
    </lineage>
</organism>
<comment type="caution">
    <text evidence="6">The sequence shown here is derived from an EMBL/GenBank/DDBJ whole genome shotgun (WGS) entry which is preliminary data.</text>
</comment>
<dbReference type="Pfam" id="PF17762">
    <property type="entry name" value="HTH_ParB"/>
    <property type="match status" value="1"/>
</dbReference>
<feature type="region of interest" description="Disordered" evidence="4">
    <location>
        <begin position="1"/>
        <end position="22"/>
    </location>
</feature>
<dbReference type="EMBL" id="QAON01000047">
    <property type="protein sequence ID" value="PTQ86082.1"/>
    <property type="molecule type" value="Genomic_DNA"/>
</dbReference>
<dbReference type="Proteomes" id="UP000244223">
    <property type="component" value="Unassembled WGS sequence"/>
</dbReference>
<dbReference type="Pfam" id="PF02195">
    <property type="entry name" value="ParB_N"/>
    <property type="match status" value="1"/>
</dbReference>
<dbReference type="InterPro" id="IPR036086">
    <property type="entry name" value="ParB/Sulfiredoxin_sf"/>
</dbReference>
<dbReference type="Gene3D" id="3.90.1530.30">
    <property type="match status" value="1"/>
</dbReference>
<dbReference type="InterPro" id="IPR041468">
    <property type="entry name" value="HTH_ParB/Spo0J"/>
</dbReference>
<dbReference type="FunFam" id="3.90.1530.30:FF:000001">
    <property type="entry name" value="Chromosome partitioning protein ParB"/>
    <property type="match status" value="1"/>
</dbReference>
<dbReference type="SMART" id="SM00470">
    <property type="entry name" value="ParB"/>
    <property type="match status" value="1"/>
</dbReference>
<comment type="similarity">
    <text evidence="1">Belongs to the ParB family.</text>
</comment>
<dbReference type="GO" id="GO:0005694">
    <property type="term" value="C:chromosome"/>
    <property type="evidence" value="ECO:0007669"/>
    <property type="project" value="TreeGrafter"/>
</dbReference>
<evidence type="ECO:0000256" key="4">
    <source>
        <dbReference type="SAM" id="MobiDB-lite"/>
    </source>
</evidence>
<keyword evidence="7" id="KW-1185">Reference proteome</keyword>
<dbReference type="InterPro" id="IPR050336">
    <property type="entry name" value="Chromosome_partition/occlusion"/>
</dbReference>
<dbReference type="PANTHER" id="PTHR33375:SF1">
    <property type="entry name" value="CHROMOSOME-PARTITIONING PROTEIN PARB-RELATED"/>
    <property type="match status" value="1"/>
</dbReference>
<evidence type="ECO:0000256" key="2">
    <source>
        <dbReference type="ARBA" id="ARBA00022829"/>
    </source>
</evidence>
<keyword evidence="3" id="KW-0238">DNA-binding</keyword>
<dbReference type="SUPFAM" id="SSF110849">
    <property type="entry name" value="ParB/Sulfiredoxin"/>
    <property type="match status" value="1"/>
</dbReference>
<dbReference type="SUPFAM" id="SSF109709">
    <property type="entry name" value="KorB DNA-binding domain-like"/>
    <property type="match status" value="1"/>
</dbReference>
<dbReference type="PANTHER" id="PTHR33375">
    <property type="entry name" value="CHROMOSOME-PARTITIONING PROTEIN PARB-RELATED"/>
    <property type="match status" value="1"/>
</dbReference>
<proteinExistence type="inferred from homology"/>
<name>A0A2T5IQH8_9GAMM</name>
<dbReference type="RefSeq" id="WP_107867140.1">
    <property type="nucleotide sequence ID" value="NZ_QAON01000047.1"/>
</dbReference>
<feature type="domain" description="ParB-like N-terminal" evidence="5">
    <location>
        <begin position="48"/>
        <end position="139"/>
    </location>
</feature>
<reference evidence="6 7" key="1">
    <citation type="submission" date="2018-04" db="EMBL/GenBank/DDBJ databases">
        <title>Genomic Encyclopedia of Archaeal and Bacterial Type Strains, Phase II (KMG-II): from individual species to whole genera.</title>
        <authorList>
            <person name="Goeker M."/>
        </authorList>
    </citation>
    <scope>NUCLEOTIDE SEQUENCE [LARGE SCALE GENOMIC DNA]</scope>
    <source>
        <strain evidence="6 7">DSM 5822</strain>
    </source>
</reference>
<gene>
    <name evidence="6" type="ORF">C8N29_1474</name>
</gene>
<accession>A0A2T5IQH8</accession>